<comment type="caution">
    <text evidence="2">The sequence shown here is derived from an EMBL/GenBank/DDBJ whole genome shotgun (WGS) entry which is preliminary data.</text>
</comment>
<evidence type="ECO:0000259" key="1">
    <source>
        <dbReference type="Pfam" id="PF18156"/>
    </source>
</evidence>
<dbReference type="EMBL" id="JAVFKM010000028">
    <property type="protein sequence ID" value="MEF3118539.1"/>
    <property type="molecule type" value="Genomic_DNA"/>
</dbReference>
<accession>A0ABU7X5E1</accession>
<dbReference type="InterPro" id="IPR041191">
    <property type="entry name" value="pPIWI_RE_Y"/>
</dbReference>
<keyword evidence="3" id="KW-1185">Reference proteome</keyword>
<dbReference type="Pfam" id="PF18156">
    <property type="entry name" value="pPIWI_RE_Y"/>
    <property type="match status" value="1"/>
</dbReference>
<protein>
    <recommendedName>
        <fullName evidence="1">pPIWI-RE three-gene island domain-containing protein</fullName>
    </recommendedName>
</protein>
<organism evidence="2 3">
    <name type="scientific">Streptomyces chrestomyceticus</name>
    <dbReference type="NCBI Taxonomy" id="68185"/>
    <lineage>
        <taxon>Bacteria</taxon>
        <taxon>Bacillati</taxon>
        <taxon>Actinomycetota</taxon>
        <taxon>Actinomycetes</taxon>
        <taxon>Kitasatosporales</taxon>
        <taxon>Streptomycetaceae</taxon>
        <taxon>Streptomyces</taxon>
    </lineage>
</organism>
<evidence type="ECO:0000313" key="2">
    <source>
        <dbReference type="EMBL" id="MEF3118539.1"/>
    </source>
</evidence>
<dbReference type="Proteomes" id="UP001348265">
    <property type="component" value="Unassembled WGS sequence"/>
</dbReference>
<dbReference type="RefSeq" id="WP_331789594.1">
    <property type="nucleotide sequence ID" value="NZ_JAVFKM010000028.1"/>
</dbReference>
<reference evidence="2 3" key="1">
    <citation type="submission" date="2023-08" db="EMBL/GenBank/DDBJ databases">
        <authorList>
            <person name="Sharma P."/>
            <person name="Verma V."/>
            <person name="Mohan M.K."/>
            <person name="Dubey A.K."/>
        </authorList>
    </citation>
    <scope>NUCLEOTIDE SEQUENCE [LARGE SCALE GENOMIC DNA]</scope>
    <source>
        <strain evidence="2 3">ADP4</strain>
    </source>
</reference>
<feature type="domain" description="pPIWI-RE three-gene island" evidence="1">
    <location>
        <begin position="2"/>
        <end position="135"/>
    </location>
</feature>
<gene>
    <name evidence="2" type="ORF">RB636_35865</name>
</gene>
<evidence type="ECO:0000313" key="3">
    <source>
        <dbReference type="Proteomes" id="UP001348265"/>
    </source>
</evidence>
<sequence>MARGVIELISVDRPSTFRLPYPSSLQLALDRVVLLGLMRGQPVPDGVPELLLWCRERRPSEWPLALPSGFLTNDARLIDPAAGEPTRTCAELASIGPRGALEQEAETRLAELADACGTVERFAFCRDFLIRRPIILRFDPVEMLQPTVAQTWKLVKDLYAPVPDRFAIDGLVHRCKSCLLLAKPVTTAGPWCEGGCPPGGREFESSHQLGHALALPFGLRLFLALPGSTEHTVRSRLTSQAQLLPLGLGVHRVVGHDGTLHTFQVHNRGQPVPAALRAADVAARLGGPLDVVVPDELVAYPGYRQDFDRALPVGARVRLLSASEFTTPEPTVRARRNHA</sequence>
<name>A0ABU7X5E1_9ACTN</name>
<proteinExistence type="predicted"/>